<evidence type="ECO:0000313" key="8">
    <source>
        <dbReference type="Proteomes" id="UP000054715"/>
    </source>
</evidence>
<dbReference type="InterPro" id="IPR050266">
    <property type="entry name" value="AB_hydrolase_sf"/>
</dbReference>
<dbReference type="InterPro" id="IPR029058">
    <property type="entry name" value="AB_hydrolase_fold"/>
</dbReference>
<keyword evidence="2 5" id="KW-0963">Cytoplasm</keyword>
<dbReference type="InterPro" id="IPR010076">
    <property type="entry name" value="BioH"/>
</dbReference>
<feature type="binding site" evidence="5">
    <location>
        <position position="220"/>
    </location>
    <ligand>
        <name>substrate</name>
    </ligand>
</feature>
<evidence type="ECO:0000313" key="7">
    <source>
        <dbReference type="EMBL" id="KTD08271.1"/>
    </source>
</evidence>
<dbReference type="Pfam" id="PF12697">
    <property type="entry name" value="Abhydrolase_6"/>
    <property type="match status" value="1"/>
</dbReference>
<feature type="binding site" evidence="5">
    <location>
        <begin position="77"/>
        <end position="78"/>
    </location>
    <ligand>
        <name>substrate</name>
    </ligand>
</feature>
<dbReference type="PATRIC" id="fig|455.5.peg.2591"/>
<dbReference type="GO" id="GO:0005737">
    <property type="term" value="C:cytoplasm"/>
    <property type="evidence" value="ECO:0007669"/>
    <property type="project" value="UniProtKB-SubCell"/>
</dbReference>
<organism evidence="7 8">
    <name type="scientific">Legionella jamestowniensis</name>
    <dbReference type="NCBI Taxonomy" id="455"/>
    <lineage>
        <taxon>Bacteria</taxon>
        <taxon>Pseudomonadati</taxon>
        <taxon>Pseudomonadota</taxon>
        <taxon>Gammaproteobacteria</taxon>
        <taxon>Legionellales</taxon>
        <taxon>Legionellaceae</taxon>
        <taxon>Legionella</taxon>
    </lineage>
</organism>
<comment type="catalytic activity">
    <reaction evidence="5">
        <text>6-carboxyhexanoyl-[ACP] methyl ester + H2O = 6-carboxyhexanoyl-[ACP] + methanol + H(+)</text>
        <dbReference type="Rhea" id="RHEA:42700"/>
        <dbReference type="Rhea" id="RHEA-COMP:9955"/>
        <dbReference type="Rhea" id="RHEA-COMP:10186"/>
        <dbReference type="ChEBI" id="CHEBI:15377"/>
        <dbReference type="ChEBI" id="CHEBI:15378"/>
        <dbReference type="ChEBI" id="CHEBI:17790"/>
        <dbReference type="ChEBI" id="CHEBI:78846"/>
        <dbReference type="ChEBI" id="CHEBI:82735"/>
        <dbReference type="EC" id="3.1.1.85"/>
    </reaction>
</comment>
<dbReference type="AlphaFoldDB" id="A0A0W0UKI3"/>
<evidence type="ECO:0000256" key="5">
    <source>
        <dbReference type="HAMAP-Rule" id="MF_01260"/>
    </source>
</evidence>
<dbReference type="PANTHER" id="PTHR43798">
    <property type="entry name" value="MONOACYLGLYCEROL LIPASE"/>
    <property type="match status" value="1"/>
</dbReference>
<dbReference type="GO" id="GO:0016020">
    <property type="term" value="C:membrane"/>
    <property type="evidence" value="ECO:0007669"/>
    <property type="project" value="TreeGrafter"/>
</dbReference>
<protein>
    <recommendedName>
        <fullName evidence="5">Pimeloyl-[acyl-carrier protein] methyl ester esterase</fullName>
        <ecNumber evidence="5">3.1.1.85</ecNumber>
    </recommendedName>
    <alternativeName>
        <fullName evidence="5">Biotin synthesis protein BioH</fullName>
    </alternativeName>
    <alternativeName>
        <fullName evidence="5">Carboxylesterase BioH</fullName>
    </alternativeName>
</protein>
<feature type="active site" evidence="5">
    <location>
        <position position="220"/>
    </location>
</feature>
<feature type="domain" description="AB hydrolase-1" evidence="6">
    <location>
        <begin position="14"/>
        <end position="231"/>
    </location>
</feature>
<dbReference type="SUPFAM" id="SSF53474">
    <property type="entry name" value="alpha/beta-Hydrolases"/>
    <property type="match status" value="1"/>
</dbReference>
<comment type="similarity">
    <text evidence="5">Belongs to the AB hydrolase superfamily. Carboxylesterase BioH family.</text>
</comment>
<dbReference type="OrthoDB" id="9780744at2"/>
<dbReference type="InterPro" id="IPR000073">
    <property type="entry name" value="AB_hydrolase_1"/>
</dbReference>
<comment type="pathway">
    <text evidence="5">Cofactor biosynthesis; biotin biosynthesis.</text>
</comment>
<dbReference type="Gene3D" id="3.40.50.1820">
    <property type="entry name" value="alpha/beta hydrolase"/>
    <property type="match status" value="1"/>
</dbReference>
<dbReference type="HAMAP" id="MF_01260">
    <property type="entry name" value="Carboxylester"/>
    <property type="match status" value="1"/>
</dbReference>
<sequence>MSLNIKIQGEGLALVLLHGWGFDHTIWFNIAAPLERKYTLYLVDLPGFGLSSLMNWEQFKCELLRQLPNQFALLGWSMGGLYASRLAVELPEQVTHLINIASSPRFIKEKNWPGVAEAVFNNFFHNLTVKPHQTISEFVSLQLKNQPCHYFPQSLPPVESLQAGLDILAGWDLRESMHHFKKPTSYLFGRLDAITPHTTMAAMQKLYPSFNYMMFPNAAHMPFLSHEEDFINTLETIFK</sequence>
<evidence type="ECO:0000256" key="4">
    <source>
        <dbReference type="ARBA" id="ARBA00022801"/>
    </source>
</evidence>
<feature type="active site" description="Nucleophile" evidence="5">
    <location>
        <position position="77"/>
    </location>
</feature>
<accession>A0A0W0UKI3</accession>
<comment type="subunit">
    <text evidence="5">Monomer.</text>
</comment>
<name>A0A0W0UKI3_9GAMM</name>
<evidence type="ECO:0000256" key="1">
    <source>
        <dbReference type="ARBA" id="ARBA00022487"/>
    </source>
</evidence>
<dbReference type="GO" id="GO:0090499">
    <property type="term" value="F:pimelyl-[acyl-carrier protein] methyl ester esterase activity"/>
    <property type="evidence" value="ECO:0007669"/>
    <property type="project" value="UniProtKB-EC"/>
</dbReference>
<feature type="binding site" evidence="5">
    <location>
        <position position="20"/>
    </location>
    <ligand>
        <name>substrate</name>
    </ligand>
</feature>
<evidence type="ECO:0000256" key="2">
    <source>
        <dbReference type="ARBA" id="ARBA00022490"/>
    </source>
</evidence>
<dbReference type="PANTHER" id="PTHR43798:SF31">
    <property type="entry name" value="AB HYDROLASE SUPERFAMILY PROTEIN YCLE"/>
    <property type="match status" value="1"/>
</dbReference>
<comment type="caution">
    <text evidence="7">The sequence shown here is derived from an EMBL/GenBank/DDBJ whole genome shotgun (WGS) entry which is preliminary data.</text>
</comment>
<dbReference type="GO" id="GO:0009102">
    <property type="term" value="P:biotin biosynthetic process"/>
    <property type="evidence" value="ECO:0007669"/>
    <property type="project" value="UniProtKB-UniRule"/>
</dbReference>
<dbReference type="Proteomes" id="UP000054715">
    <property type="component" value="Unassembled WGS sequence"/>
</dbReference>
<dbReference type="RefSeq" id="WP_058450315.1">
    <property type="nucleotide sequence ID" value="NZ_CAAAJF010000011.1"/>
</dbReference>
<feature type="active site" evidence="5">
    <location>
        <position position="192"/>
    </location>
</feature>
<dbReference type="EMBL" id="LNYG01000013">
    <property type="protein sequence ID" value="KTD08271.1"/>
    <property type="molecule type" value="Genomic_DNA"/>
</dbReference>
<reference evidence="7 8" key="1">
    <citation type="submission" date="2015-11" db="EMBL/GenBank/DDBJ databases">
        <title>Genomic analysis of 38 Legionella species identifies large and diverse effector repertoires.</title>
        <authorList>
            <person name="Burstein D."/>
            <person name="Amaro F."/>
            <person name="Zusman T."/>
            <person name="Lifshitz Z."/>
            <person name="Cohen O."/>
            <person name="Gilbert J.A."/>
            <person name="Pupko T."/>
            <person name="Shuman H.A."/>
            <person name="Segal G."/>
        </authorList>
    </citation>
    <scope>NUCLEOTIDE SEQUENCE [LARGE SCALE GENOMIC DNA]</scope>
    <source>
        <strain evidence="7 8">JA-26-G1-E2</strain>
    </source>
</reference>
<feature type="binding site" evidence="5">
    <location>
        <begin position="138"/>
        <end position="142"/>
    </location>
    <ligand>
        <name>substrate</name>
    </ligand>
</feature>
<comment type="function">
    <text evidence="5">The physiological role of BioH is to remove the methyl group introduced by BioC when the pimeloyl moiety is complete. It allows to synthesize pimeloyl-ACP via the fatty acid synthetic pathway through the hydrolysis of the ester bonds of pimeloyl-ACP esters.</text>
</comment>
<comment type="subcellular location">
    <subcellularLocation>
        <location evidence="5">Cytoplasm</location>
    </subcellularLocation>
</comment>
<proteinExistence type="inferred from homology"/>
<keyword evidence="1 5" id="KW-0719">Serine esterase</keyword>
<evidence type="ECO:0000259" key="6">
    <source>
        <dbReference type="Pfam" id="PF12697"/>
    </source>
</evidence>
<dbReference type="EC" id="3.1.1.85" evidence="5"/>
<evidence type="ECO:0000256" key="3">
    <source>
        <dbReference type="ARBA" id="ARBA00022756"/>
    </source>
</evidence>
<dbReference type="STRING" id="455.Ljam_2466"/>
<keyword evidence="4 5" id="KW-0378">Hydrolase</keyword>
<keyword evidence="3 5" id="KW-0093">Biotin biosynthesis</keyword>
<gene>
    <name evidence="7" type="primary">bioH_2</name>
    <name evidence="5" type="synonym">bioH</name>
    <name evidence="7" type="ORF">Ljam_2466</name>
</gene>